<keyword evidence="2" id="KW-1185">Reference proteome</keyword>
<name>A0A0D6P4W9_9PROT</name>
<evidence type="ECO:0008006" key="3">
    <source>
        <dbReference type="Google" id="ProtNLM"/>
    </source>
</evidence>
<dbReference type="InterPro" id="IPR027417">
    <property type="entry name" value="P-loop_NTPase"/>
</dbReference>
<evidence type="ECO:0000313" key="2">
    <source>
        <dbReference type="Proteomes" id="UP000032680"/>
    </source>
</evidence>
<dbReference type="PANTHER" id="PTHR43883:SF1">
    <property type="entry name" value="GLUCONOKINASE"/>
    <property type="match status" value="1"/>
</dbReference>
<dbReference type="SUPFAM" id="SSF56112">
    <property type="entry name" value="Protein kinase-like (PK-like)"/>
    <property type="match status" value="1"/>
</dbReference>
<evidence type="ECO:0000313" key="1">
    <source>
        <dbReference type="EMBL" id="GAN76697.1"/>
    </source>
</evidence>
<sequence length="511" mass="53820">MPIPTAQAEVAAFLSQLAGSPPLETAGSLVFTGSDDVLKLRKAISRPVADSRSRRWRRVQADYELAVSAPLAPGLHHDLLAIVRRSDGGLALASEPLSPDTPAVDWALRMTRVETTDFARACVDADALEGRAADLLADRVFTLHHHPATPPQTGGGSETGRILALTTVKAALDAGFAQADVQAWAGTALMRLDDVGRLLDERTAAGAPVARHGNLHLGNICRWQHEWTPVDAIPPDPPTGVPDAVWDVASLLIELHAAGLDGPANRLFSRYVARTGDAGLVALLPLFMGIRGLLRAADLATADPTDASRRAQFSAECLDRGQSVVVAVGGVPGVGKTTLGRRLAVDLGPFPGALLMRWDDVRKRLLGLVPEAPSDGAGHDLPAVTRTRDALVGQVRAAALAGRSVVVEALFLDPTDRAAVARAAAEAGAAFTGLWLDAPLPLITERLEGRAYDASESTVESLRTANQIDPGVFDWQRLDTTDADAALAAAQAALAAYRRRPARRARAPGAV</sequence>
<reference evidence="1 2" key="1">
    <citation type="submission" date="2012-11" db="EMBL/GenBank/DDBJ databases">
        <title>Whole genome sequence of Acidisphaera rubrifaciens HS-AP3.</title>
        <authorList>
            <person name="Azuma Y."/>
            <person name="Higashiura N."/>
            <person name="Hirakawa H."/>
            <person name="Matsushita K."/>
        </authorList>
    </citation>
    <scope>NUCLEOTIDE SEQUENCE [LARGE SCALE GENOMIC DNA]</scope>
    <source>
        <strain evidence="1 2">HS-AP3</strain>
    </source>
</reference>
<dbReference type="InterPro" id="IPR011009">
    <property type="entry name" value="Kinase-like_dom_sf"/>
</dbReference>
<accession>A0A0D6P4W9</accession>
<proteinExistence type="predicted"/>
<dbReference type="InterPro" id="IPR052732">
    <property type="entry name" value="Cell-binding_unc_protein"/>
</dbReference>
<dbReference type="Pfam" id="PF13671">
    <property type="entry name" value="AAA_33"/>
    <property type="match status" value="1"/>
</dbReference>
<dbReference type="EMBL" id="BANB01000143">
    <property type="protein sequence ID" value="GAN76697.1"/>
    <property type="molecule type" value="Genomic_DNA"/>
</dbReference>
<dbReference type="AlphaFoldDB" id="A0A0D6P4W9"/>
<organism evidence="1 2">
    <name type="scientific">Acidisphaera rubrifaciens HS-AP3</name>
    <dbReference type="NCBI Taxonomy" id="1231350"/>
    <lineage>
        <taxon>Bacteria</taxon>
        <taxon>Pseudomonadati</taxon>
        <taxon>Pseudomonadota</taxon>
        <taxon>Alphaproteobacteria</taxon>
        <taxon>Acetobacterales</taxon>
        <taxon>Acetobacteraceae</taxon>
        <taxon>Acidisphaera</taxon>
    </lineage>
</organism>
<protein>
    <recommendedName>
        <fullName evidence="3">Aminoglycoside phosphotransferase domain-containing protein</fullName>
    </recommendedName>
</protein>
<dbReference type="SUPFAM" id="SSF52540">
    <property type="entry name" value="P-loop containing nucleoside triphosphate hydrolases"/>
    <property type="match status" value="1"/>
</dbReference>
<dbReference type="Gene3D" id="3.40.50.300">
    <property type="entry name" value="P-loop containing nucleotide triphosphate hydrolases"/>
    <property type="match status" value="1"/>
</dbReference>
<dbReference type="PANTHER" id="PTHR43883">
    <property type="entry name" value="SLR0207 PROTEIN"/>
    <property type="match status" value="1"/>
</dbReference>
<gene>
    <name evidence="1" type="ORF">Asru_0143_21</name>
</gene>
<dbReference type="Proteomes" id="UP000032680">
    <property type="component" value="Unassembled WGS sequence"/>
</dbReference>
<comment type="caution">
    <text evidence="1">The sequence shown here is derived from an EMBL/GenBank/DDBJ whole genome shotgun (WGS) entry which is preliminary data.</text>
</comment>